<protein>
    <recommendedName>
        <fullName evidence="4">DUF1440 domain-containing protein</fullName>
    </recommendedName>
</protein>
<sequence length="155" mass="17325">MTVKTKNQGIVKYTLLTWLLCGTLDALSAIVLNPQVPAAAIFKYIASGFFGKAATTGGVDMVLYGVLFHYFIALIFTVILFRLYPFLINIFRNKILLAFILGLLIFFIMNFLVVPYLSHIVQRPMKLAGVLKNMSALIVAFGFPIVFIANKYYGD</sequence>
<evidence type="ECO:0000256" key="1">
    <source>
        <dbReference type="SAM" id="Phobius"/>
    </source>
</evidence>
<feature type="transmembrane region" description="Helical" evidence="1">
    <location>
        <begin position="61"/>
        <end position="83"/>
    </location>
</feature>
<keyword evidence="1" id="KW-1133">Transmembrane helix</keyword>
<keyword evidence="3" id="KW-1185">Reference proteome</keyword>
<gene>
    <name evidence="2" type="ORF">IRJ18_11090</name>
</gene>
<proteinExistence type="predicted"/>
<dbReference type="EMBL" id="JADFFM010000001">
    <property type="protein sequence ID" value="MBE9666906.1"/>
    <property type="molecule type" value="Genomic_DNA"/>
</dbReference>
<reference evidence="2 3" key="1">
    <citation type="submission" date="2020-10" db="EMBL/GenBank/DDBJ databases">
        <title>Mucilaginibacter mali sp. nov., isolated from rhizosphere soil of apple orchard.</title>
        <authorList>
            <person name="Lee J.-S."/>
            <person name="Kim H.S."/>
            <person name="Kim J.-S."/>
        </authorList>
    </citation>
    <scope>NUCLEOTIDE SEQUENCE [LARGE SCALE GENOMIC DNA]</scope>
    <source>
        <strain evidence="2 3">KCTC 23157</strain>
    </source>
</reference>
<accession>A0ABR9XHQ5</accession>
<keyword evidence="1" id="KW-0812">Transmembrane</keyword>
<dbReference type="Proteomes" id="UP000632774">
    <property type="component" value="Unassembled WGS sequence"/>
</dbReference>
<name>A0ABR9XHQ5_9SPHI</name>
<organism evidence="2 3">
    <name type="scientific">Mucilaginibacter boryungensis</name>
    <dbReference type="NCBI Taxonomy" id="768480"/>
    <lineage>
        <taxon>Bacteria</taxon>
        <taxon>Pseudomonadati</taxon>
        <taxon>Bacteroidota</taxon>
        <taxon>Sphingobacteriia</taxon>
        <taxon>Sphingobacteriales</taxon>
        <taxon>Sphingobacteriaceae</taxon>
        <taxon>Mucilaginibacter</taxon>
    </lineage>
</organism>
<comment type="caution">
    <text evidence="2">The sequence shown here is derived from an EMBL/GenBank/DDBJ whole genome shotgun (WGS) entry which is preliminary data.</text>
</comment>
<feature type="transmembrane region" description="Helical" evidence="1">
    <location>
        <begin position="134"/>
        <end position="153"/>
    </location>
</feature>
<dbReference type="RefSeq" id="WP_194106268.1">
    <property type="nucleotide sequence ID" value="NZ_JADFFM010000001.1"/>
</dbReference>
<keyword evidence="1" id="KW-0472">Membrane</keyword>
<evidence type="ECO:0000313" key="2">
    <source>
        <dbReference type="EMBL" id="MBE9666906.1"/>
    </source>
</evidence>
<feature type="transmembrane region" description="Helical" evidence="1">
    <location>
        <begin position="95"/>
        <end position="114"/>
    </location>
</feature>
<evidence type="ECO:0008006" key="4">
    <source>
        <dbReference type="Google" id="ProtNLM"/>
    </source>
</evidence>
<evidence type="ECO:0000313" key="3">
    <source>
        <dbReference type="Proteomes" id="UP000632774"/>
    </source>
</evidence>